<dbReference type="EMBL" id="SDOX01000183">
    <property type="protein sequence ID" value="TFJ80055.1"/>
    <property type="molecule type" value="Genomic_DNA"/>
</dbReference>
<evidence type="ECO:0000256" key="6">
    <source>
        <dbReference type="PROSITE-ProRule" id="PRU10141"/>
    </source>
</evidence>
<evidence type="ECO:0000256" key="1">
    <source>
        <dbReference type="ARBA" id="ARBA00022527"/>
    </source>
</evidence>
<dbReference type="PANTHER" id="PTHR24058:SF130">
    <property type="entry name" value="SERINE_THREONINE PROTEIN KINASES-RELATED"/>
    <property type="match status" value="1"/>
</dbReference>
<dbReference type="InterPro" id="IPR011009">
    <property type="entry name" value="Kinase-like_dom_sf"/>
</dbReference>
<accession>A0A4D9CR04</accession>
<dbReference type="InterPro" id="IPR000719">
    <property type="entry name" value="Prot_kinase_dom"/>
</dbReference>
<keyword evidence="10" id="KW-1185">Reference proteome</keyword>
<feature type="compositionally biased region" description="Pro residues" evidence="7">
    <location>
        <begin position="7"/>
        <end position="19"/>
    </location>
</feature>
<dbReference type="AlphaFoldDB" id="A0A4D9CR04"/>
<feature type="compositionally biased region" description="Basic and acidic residues" evidence="7">
    <location>
        <begin position="251"/>
        <end position="260"/>
    </location>
</feature>
<keyword evidence="4" id="KW-0418">Kinase</keyword>
<evidence type="ECO:0000313" key="10">
    <source>
        <dbReference type="Proteomes" id="UP000355283"/>
    </source>
</evidence>
<feature type="compositionally biased region" description="Low complexity" evidence="7">
    <location>
        <begin position="707"/>
        <end position="719"/>
    </location>
</feature>
<evidence type="ECO:0000256" key="5">
    <source>
        <dbReference type="ARBA" id="ARBA00022840"/>
    </source>
</evidence>
<dbReference type="SUPFAM" id="SSF56112">
    <property type="entry name" value="Protein kinase-like (PK-like)"/>
    <property type="match status" value="1"/>
</dbReference>
<comment type="caution">
    <text evidence="9">The sequence shown here is derived from an EMBL/GenBank/DDBJ whole genome shotgun (WGS) entry which is preliminary data.</text>
</comment>
<feature type="region of interest" description="Disordered" evidence="7">
    <location>
        <begin position="236"/>
        <end position="265"/>
    </location>
</feature>
<dbReference type="InterPro" id="IPR017441">
    <property type="entry name" value="Protein_kinase_ATP_BS"/>
</dbReference>
<dbReference type="GO" id="GO:0004674">
    <property type="term" value="F:protein serine/threonine kinase activity"/>
    <property type="evidence" value="ECO:0007669"/>
    <property type="project" value="UniProtKB-KW"/>
</dbReference>
<feature type="compositionally biased region" description="Basic and acidic residues" evidence="7">
    <location>
        <begin position="682"/>
        <end position="700"/>
    </location>
</feature>
<feature type="compositionally biased region" description="Acidic residues" evidence="7">
    <location>
        <begin position="794"/>
        <end position="803"/>
    </location>
</feature>
<dbReference type="InterPro" id="IPR050494">
    <property type="entry name" value="Ser_Thr_dual-spec_kinase"/>
</dbReference>
<dbReference type="PANTHER" id="PTHR24058">
    <property type="entry name" value="DUAL SPECIFICITY PROTEIN KINASE"/>
    <property type="match status" value="1"/>
</dbReference>
<reference evidence="9 10" key="1">
    <citation type="submission" date="2019-01" db="EMBL/GenBank/DDBJ databases">
        <title>Nuclear Genome Assembly of the Microalgal Biofuel strain Nannochloropsis salina CCMP1776.</title>
        <authorList>
            <person name="Hovde B."/>
        </authorList>
    </citation>
    <scope>NUCLEOTIDE SEQUENCE [LARGE SCALE GENOMIC DNA]</scope>
    <source>
        <strain evidence="9 10">CCMP1776</strain>
    </source>
</reference>
<keyword evidence="3 6" id="KW-0547">Nucleotide-binding</keyword>
<evidence type="ECO:0000259" key="8">
    <source>
        <dbReference type="PROSITE" id="PS50011"/>
    </source>
</evidence>
<sequence>MEEDQDSPPPLPLSAPPSLPARLIDGGASAVQERNDIARKASVHPQGFTRYGTGCSSGTKDLVDQQSRGYRVRAHEAPPLLYQATLGLARVYEHVRESREKRRPRAFSTSETHLFTSDDGTLRLGPHLPLMLARYRFIRAIGRGTFAQIICAEDTFHPRRTQVAIKILNLNYAEIGKREALCLRMIHDMPEGPHAALVGFHSAFDFMGHFCIVMELCVGGSFQDYIHPLFTGSPSRPELSRQPLHASPHSVGRDGRRDGGRGAGPGLTVPLVREAALHLVKALLLLHNQDVIHADLKPENVLLAGPMGGALGPERGQHSPRGGWGQHVRLTDLGNAIKSREVKLYRDDYEIQTLGYRAPEVLVGGCGGRAFDHKIDMWSLGVLLVELYLGRPLFRASSQALMVKRILSVLGPLPARAFVTGKFYTAYFGPDHRLRREILSLPDDPLQAATALTDPAGPPNSFRYDRDRHRRLVHDLLRSQDSSLIGFVCGLLDLDPRSRLSAFQALMHPFLAESFPFTLLKPFLSQEAARMVAAAARPLVASPPGAHADLDSPAIFQLGPAQLPIASAHDAHKPVRGKEEVGGSTEEEGLVELVGPTAMAFRTKHLKAENGEGRGDGLSPSELPVHVSEEGRGDAALLSSPQLSPDATPTLSLEDPAGTPPLPLSVVAADVVLLDEEETDEEGSRKEKTRVREGEDASFEREDENQASPSGSPLLLLDADAPHHASPVCKKRLRSVERVETGSGLGGGGKGVRKKSESRGDTNLRCPATPLQARKKGQAGLRKWYDEAGADEKENQEDEDEGSEDGRGHTFQALPCPPASRPVQTKEVDNGVDSPGEGELFL</sequence>
<dbReference type="PROSITE" id="PS00108">
    <property type="entry name" value="PROTEIN_KINASE_ST"/>
    <property type="match status" value="1"/>
</dbReference>
<dbReference type="SMART" id="SM00220">
    <property type="entry name" value="S_TKc"/>
    <property type="match status" value="1"/>
</dbReference>
<dbReference type="Proteomes" id="UP000355283">
    <property type="component" value="Unassembled WGS sequence"/>
</dbReference>
<dbReference type="InterPro" id="IPR008271">
    <property type="entry name" value="Ser/Thr_kinase_AS"/>
</dbReference>
<feature type="binding site" evidence="6">
    <location>
        <position position="166"/>
    </location>
    <ligand>
        <name>ATP</name>
        <dbReference type="ChEBI" id="CHEBI:30616"/>
    </ligand>
</feature>
<feature type="domain" description="Protein kinase" evidence="8">
    <location>
        <begin position="135"/>
        <end position="511"/>
    </location>
</feature>
<evidence type="ECO:0000313" key="9">
    <source>
        <dbReference type="EMBL" id="TFJ80055.1"/>
    </source>
</evidence>
<evidence type="ECO:0000256" key="3">
    <source>
        <dbReference type="ARBA" id="ARBA00022741"/>
    </source>
</evidence>
<keyword evidence="1" id="KW-0723">Serine/threonine-protein kinase</keyword>
<proteinExistence type="predicted"/>
<feature type="region of interest" description="Disordered" evidence="7">
    <location>
        <begin position="1"/>
        <end position="23"/>
    </location>
</feature>
<dbReference type="GO" id="GO:0005524">
    <property type="term" value="F:ATP binding"/>
    <property type="evidence" value="ECO:0007669"/>
    <property type="project" value="UniProtKB-UniRule"/>
</dbReference>
<feature type="region of interest" description="Disordered" evidence="7">
    <location>
        <begin position="608"/>
        <end position="663"/>
    </location>
</feature>
<dbReference type="PROSITE" id="PS00107">
    <property type="entry name" value="PROTEIN_KINASE_ATP"/>
    <property type="match status" value="1"/>
</dbReference>
<organism evidence="9 10">
    <name type="scientific">Nannochloropsis salina CCMP1776</name>
    <dbReference type="NCBI Taxonomy" id="1027361"/>
    <lineage>
        <taxon>Eukaryota</taxon>
        <taxon>Sar</taxon>
        <taxon>Stramenopiles</taxon>
        <taxon>Ochrophyta</taxon>
        <taxon>Eustigmatophyceae</taxon>
        <taxon>Eustigmatales</taxon>
        <taxon>Monodopsidaceae</taxon>
        <taxon>Microchloropsis</taxon>
        <taxon>Microchloropsis salina</taxon>
    </lineage>
</organism>
<feature type="region of interest" description="Disordered" evidence="7">
    <location>
        <begin position="675"/>
        <end position="842"/>
    </location>
</feature>
<name>A0A4D9CR04_9STRA</name>
<evidence type="ECO:0000256" key="2">
    <source>
        <dbReference type="ARBA" id="ARBA00022679"/>
    </source>
</evidence>
<protein>
    <recommendedName>
        <fullName evidence="8">Protein kinase domain-containing protein</fullName>
    </recommendedName>
</protein>
<gene>
    <name evidence="9" type="ORF">NSK_008613</name>
</gene>
<feature type="compositionally biased region" description="Polar residues" evidence="7">
    <location>
        <begin position="639"/>
        <end position="651"/>
    </location>
</feature>
<dbReference type="Pfam" id="PF00069">
    <property type="entry name" value="Pkinase"/>
    <property type="match status" value="1"/>
</dbReference>
<keyword evidence="5 6" id="KW-0067">ATP-binding</keyword>
<dbReference type="OrthoDB" id="9332038at2759"/>
<dbReference type="Gene3D" id="1.10.510.10">
    <property type="entry name" value="Transferase(Phosphotransferase) domain 1"/>
    <property type="match status" value="2"/>
</dbReference>
<evidence type="ECO:0000256" key="7">
    <source>
        <dbReference type="SAM" id="MobiDB-lite"/>
    </source>
</evidence>
<evidence type="ECO:0000256" key="4">
    <source>
        <dbReference type="ARBA" id="ARBA00022777"/>
    </source>
</evidence>
<dbReference type="PROSITE" id="PS50011">
    <property type="entry name" value="PROTEIN_KINASE_DOM"/>
    <property type="match status" value="1"/>
</dbReference>
<keyword evidence="2" id="KW-0808">Transferase</keyword>
<feature type="compositionally biased region" description="Basic and acidic residues" evidence="7">
    <location>
        <begin position="783"/>
        <end position="793"/>
    </location>
</feature>